<protein>
    <submittedName>
        <fullName evidence="1">Uncharacterized protein</fullName>
    </submittedName>
</protein>
<gene>
    <name evidence="1" type="ORF">J5W02_06400</name>
</gene>
<dbReference type="Proteomes" id="UP000719942">
    <property type="component" value="Unassembled WGS sequence"/>
</dbReference>
<dbReference type="EMBL" id="JAGFNZ010000002">
    <property type="protein sequence ID" value="MBW7572441.1"/>
    <property type="molecule type" value="Genomic_DNA"/>
</dbReference>
<accession>A0ABS7DMB2</accession>
<keyword evidence="2" id="KW-1185">Reference proteome</keyword>
<evidence type="ECO:0000313" key="1">
    <source>
        <dbReference type="EMBL" id="MBW7572441.1"/>
    </source>
</evidence>
<comment type="caution">
    <text evidence="1">The sequence shown here is derived from an EMBL/GenBank/DDBJ whole genome shotgun (WGS) entry which is preliminary data.</text>
</comment>
<sequence length="180" mass="20318">MSKVRTIKTIDEAILLRNSVLKSAEISKLNIISMISNNSALDLMYNLKFKEVGIEPLENKPINLIEQLNQMFTYLVSIEAVIYLMKIYPGMSFTLNLGTSSGYDVESVDQTVIAETFSATSPKSNGKLKKDVIRLNANDNALHKYSFYYSDVDSPVYVENLKRAFPNVNIIKISLDNHIK</sequence>
<reference evidence="1 2" key="1">
    <citation type="submission" date="2021-03" db="EMBL/GenBank/DDBJ databases">
        <title>Caproiciproducens sp. nov. isolated from feces of cow.</title>
        <authorList>
            <person name="Choi J.-Y."/>
        </authorList>
    </citation>
    <scope>NUCLEOTIDE SEQUENCE [LARGE SCALE GENOMIC DNA]</scope>
    <source>
        <strain evidence="1 2">AGMB10547</strain>
    </source>
</reference>
<proteinExistence type="predicted"/>
<dbReference type="RefSeq" id="WP_219964846.1">
    <property type="nucleotide sequence ID" value="NZ_JAGFNZ010000002.1"/>
</dbReference>
<name>A0ABS7DMB2_9FIRM</name>
<evidence type="ECO:0000313" key="2">
    <source>
        <dbReference type="Proteomes" id="UP000719942"/>
    </source>
</evidence>
<organism evidence="1 2">
    <name type="scientific">Caproiciproducens faecalis</name>
    <dbReference type="NCBI Taxonomy" id="2820301"/>
    <lineage>
        <taxon>Bacteria</taxon>
        <taxon>Bacillati</taxon>
        <taxon>Bacillota</taxon>
        <taxon>Clostridia</taxon>
        <taxon>Eubacteriales</taxon>
        <taxon>Acutalibacteraceae</taxon>
        <taxon>Caproiciproducens</taxon>
    </lineage>
</organism>